<dbReference type="PANTHER" id="PTHR23502">
    <property type="entry name" value="MAJOR FACILITATOR SUPERFAMILY"/>
    <property type="match status" value="1"/>
</dbReference>
<dbReference type="GO" id="GO:0005886">
    <property type="term" value="C:plasma membrane"/>
    <property type="evidence" value="ECO:0007669"/>
    <property type="project" value="TreeGrafter"/>
</dbReference>
<evidence type="ECO:0000313" key="6">
    <source>
        <dbReference type="EMBL" id="KAF2764068.1"/>
    </source>
</evidence>
<keyword evidence="3 5" id="KW-1133">Transmembrane helix</keyword>
<evidence type="ECO:0000256" key="2">
    <source>
        <dbReference type="ARBA" id="ARBA00022692"/>
    </source>
</evidence>
<evidence type="ECO:0000256" key="4">
    <source>
        <dbReference type="ARBA" id="ARBA00023136"/>
    </source>
</evidence>
<accession>A0A6G1KV74</accession>
<comment type="subcellular location">
    <subcellularLocation>
        <location evidence="1">Membrane</location>
        <topology evidence="1">Multi-pass membrane protein</topology>
    </subcellularLocation>
</comment>
<evidence type="ECO:0000256" key="5">
    <source>
        <dbReference type="SAM" id="Phobius"/>
    </source>
</evidence>
<proteinExistence type="predicted"/>
<feature type="transmembrane region" description="Helical" evidence="5">
    <location>
        <begin position="43"/>
        <end position="69"/>
    </location>
</feature>
<name>A0A6G1KV74_9PEZI</name>
<evidence type="ECO:0000256" key="1">
    <source>
        <dbReference type="ARBA" id="ARBA00004141"/>
    </source>
</evidence>
<protein>
    <submittedName>
        <fullName evidence="6">Uncharacterized protein</fullName>
    </submittedName>
</protein>
<dbReference type="Proteomes" id="UP000799436">
    <property type="component" value="Unassembled WGS sequence"/>
</dbReference>
<keyword evidence="4 5" id="KW-0472">Membrane</keyword>
<sequence length="154" mass="17375">MLVGFEETLFPRFLFPEQRSSNSRRQYRRSFGTIYWTYFVRPFFLFGFPNVVISGFIFAFGCTAGILTFDTISEILTSKPYDFTITATGLVFLAALLGNIVGWATGVPGYYIVLRLARRSGGVKEPEMRLWTLCTSSLYAATGYFLYGRGAEKG</sequence>
<reference evidence="6" key="1">
    <citation type="journal article" date="2020" name="Stud. Mycol.">
        <title>101 Dothideomycetes genomes: a test case for predicting lifestyles and emergence of pathogens.</title>
        <authorList>
            <person name="Haridas S."/>
            <person name="Albert R."/>
            <person name="Binder M."/>
            <person name="Bloem J."/>
            <person name="Labutti K."/>
            <person name="Salamov A."/>
            <person name="Andreopoulos B."/>
            <person name="Baker S."/>
            <person name="Barry K."/>
            <person name="Bills G."/>
            <person name="Bluhm B."/>
            <person name="Cannon C."/>
            <person name="Castanera R."/>
            <person name="Culley D."/>
            <person name="Daum C."/>
            <person name="Ezra D."/>
            <person name="Gonzalez J."/>
            <person name="Henrissat B."/>
            <person name="Kuo A."/>
            <person name="Liang C."/>
            <person name="Lipzen A."/>
            <person name="Lutzoni F."/>
            <person name="Magnuson J."/>
            <person name="Mondo S."/>
            <person name="Nolan M."/>
            <person name="Ohm R."/>
            <person name="Pangilinan J."/>
            <person name="Park H.-J."/>
            <person name="Ramirez L."/>
            <person name="Alfaro M."/>
            <person name="Sun H."/>
            <person name="Tritt A."/>
            <person name="Yoshinaga Y."/>
            <person name="Zwiers L.-H."/>
            <person name="Turgeon B."/>
            <person name="Goodwin S."/>
            <person name="Spatafora J."/>
            <person name="Crous P."/>
            <person name="Grigoriev I."/>
        </authorList>
    </citation>
    <scope>NUCLEOTIDE SEQUENCE</scope>
    <source>
        <strain evidence="6">CBS 116005</strain>
    </source>
</reference>
<dbReference type="GO" id="GO:0022857">
    <property type="term" value="F:transmembrane transporter activity"/>
    <property type="evidence" value="ECO:0007669"/>
    <property type="project" value="TreeGrafter"/>
</dbReference>
<gene>
    <name evidence="6" type="ORF">EJ03DRAFT_392251</name>
</gene>
<evidence type="ECO:0000256" key="3">
    <source>
        <dbReference type="ARBA" id="ARBA00022989"/>
    </source>
</evidence>
<dbReference type="OrthoDB" id="5215911at2759"/>
<keyword evidence="7" id="KW-1185">Reference proteome</keyword>
<feature type="transmembrane region" description="Helical" evidence="5">
    <location>
        <begin position="90"/>
        <end position="113"/>
    </location>
</feature>
<organism evidence="6 7">
    <name type="scientific">Teratosphaeria nubilosa</name>
    <dbReference type="NCBI Taxonomy" id="161662"/>
    <lineage>
        <taxon>Eukaryota</taxon>
        <taxon>Fungi</taxon>
        <taxon>Dikarya</taxon>
        <taxon>Ascomycota</taxon>
        <taxon>Pezizomycotina</taxon>
        <taxon>Dothideomycetes</taxon>
        <taxon>Dothideomycetidae</taxon>
        <taxon>Mycosphaerellales</taxon>
        <taxon>Teratosphaeriaceae</taxon>
        <taxon>Teratosphaeria</taxon>
    </lineage>
</organism>
<dbReference type="AlphaFoldDB" id="A0A6G1KV74"/>
<keyword evidence="2 5" id="KW-0812">Transmembrane</keyword>
<evidence type="ECO:0000313" key="7">
    <source>
        <dbReference type="Proteomes" id="UP000799436"/>
    </source>
</evidence>
<dbReference type="PANTHER" id="PTHR23502:SF178">
    <property type="entry name" value="TRANSPORTER, PUTATIVE (AFU_ORTHOLOGUE AFUA_2G02040)-RELATED"/>
    <property type="match status" value="1"/>
</dbReference>
<dbReference type="EMBL" id="ML995942">
    <property type="protein sequence ID" value="KAF2764068.1"/>
    <property type="molecule type" value="Genomic_DNA"/>
</dbReference>